<evidence type="ECO:0000256" key="4">
    <source>
        <dbReference type="ARBA" id="ARBA00023237"/>
    </source>
</evidence>
<feature type="chain" id="PRO_5032860401" evidence="6">
    <location>
        <begin position="23"/>
        <end position="275"/>
    </location>
</feature>
<dbReference type="RefSeq" id="WP_183228621.1">
    <property type="nucleotide sequence ID" value="NZ_JACHIM010000002.1"/>
</dbReference>
<dbReference type="PANTHER" id="PTHR34001">
    <property type="entry name" value="BLL7405 PROTEIN"/>
    <property type="match status" value="1"/>
</dbReference>
<dbReference type="AlphaFoldDB" id="A0A840NWA2"/>
<proteinExistence type="inferred from homology"/>
<evidence type="ECO:0000313" key="8">
    <source>
        <dbReference type="EMBL" id="MBB5073562.1"/>
    </source>
</evidence>
<dbReference type="GO" id="GO:0009279">
    <property type="term" value="C:cell outer membrane"/>
    <property type="evidence" value="ECO:0007669"/>
    <property type="project" value="UniProtKB-SubCell"/>
</dbReference>
<dbReference type="EMBL" id="JACHIM010000002">
    <property type="protein sequence ID" value="MBB5073562.1"/>
    <property type="molecule type" value="Genomic_DNA"/>
</dbReference>
<dbReference type="InterPro" id="IPR027385">
    <property type="entry name" value="Beta-barrel_OMP"/>
</dbReference>
<evidence type="ECO:0000256" key="5">
    <source>
        <dbReference type="ARBA" id="ARBA00038306"/>
    </source>
</evidence>
<sequence length="275" mass="29959">MTKKYLITTSIFSLILVSAVQAADVILPEQPAPVVSAPAFSWTGFYLGGLVGGLSSSTALSYLEDGDTGKWIPVGKELLPKLSGFTGGIYASSNLDIDSGFVIGIDTDIILSGQKDAKDIKPLQGSKMKLRRDSLEGTSWGIESRDSLGTSSDIVHHTLNQKWFGATRLRVGFAVDRMMPYIAGGVAYTQLQNIFTKAADRTSKKAVSVSDLLHDEKKTMIGYTLGGGVDFAMTDNVIVRAEYRYSDYGKKKFAQEKIEMGYKTDDFRVGVAYKF</sequence>
<dbReference type="InterPro" id="IPR051692">
    <property type="entry name" value="OMP-like"/>
</dbReference>
<gene>
    <name evidence="8" type="ORF">HNQ69_000683</name>
</gene>
<evidence type="ECO:0000256" key="2">
    <source>
        <dbReference type="ARBA" id="ARBA00022729"/>
    </source>
</evidence>
<keyword evidence="2 6" id="KW-0732">Signal</keyword>
<dbReference type="InterPro" id="IPR011250">
    <property type="entry name" value="OMP/PagP_B-barrel"/>
</dbReference>
<keyword evidence="3" id="KW-0472">Membrane</keyword>
<comment type="caution">
    <text evidence="8">The sequence shown here is derived from an EMBL/GenBank/DDBJ whole genome shotgun (WGS) entry which is preliminary data.</text>
</comment>
<dbReference type="Gene3D" id="2.40.160.20">
    <property type="match status" value="1"/>
</dbReference>
<keyword evidence="4" id="KW-0998">Cell outer membrane</keyword>
<feature type="signal peptide" evidence="6">
    <location>
        <begin position="1"/>
        <end position="22"/>
    </location>
</feature>
<accession>A0A840NWA2</accession>
<evidence type="ECO:0000256" key="6">
    <source>
        <dbReference type="SAM" id="SignalP"/>
    </source>
</evidence>
<organism evidence="8 9">
    <name type="scientific">Bartonella callosciuri</name>
    <dbReference type="NCBI Taxonomy" id="686223"/>
    <lineage>
        <taxon>Bacteria</taxon>
        <taxon>Pseudomonadati</taxon>
        <taxon>Pseudomonadota</taxon>
        <taxon>Alphaproteobacteria</taxon>
        <taxon>Hyphomicrobiales</taxon>
        <taxon>Bartonellaceae</taxon>
        <taxon>Bartonella</taxon>
    </lineage>
</organism>
<keyword evidence="9" id="KW-1185">Reference proteome</keyword>
<evidence type="ECO:0000313" key="9">
    <source>
        <dbReference type="Proteomes" id="UP000561417"/>
    </source>
</evidence>
<protein>
    <submittedName>
        <fullName evidence="8">Outer membrane immunogenic protein</fullName>
    </submittedName>
</protein>
<evidence type="ECO:0000256" key="1">
    <source>
        <dbReference type="ARBA" id="ARBA00004442"/>
    </source>
</evidence>
<evidence type="ECO:0000259" key="7">
    <source>
        <dbReference type="Pfam" id="PF13505"/>
    </source>
</evidence>
<evidence type="ECO:0000256" key="3">
    <source>
        <dbReference type="ARBA" id="ARBA00023136"/>
    </source>
</evidence>
<dbReference type="SUPFAM" id="SSF56925">
    <property type="entry name" value="OMPA-like"/>
    <property type="match status" value="1"/>
</dbReference>
<feature type="domain" description="Outer membrane protein beta-barrel" evidence="7">
    <location>
        <begin position="34"/>
        <end position="275"/>
    </location>
</feature>
<dbReference type="PANTHER" id="PTHR34001:SF3">
    <property type="entry name" value="BLL7405 PROTEIN"/>
    <property type="match status" value="1"/>
</dbReference>
<reference evidence="8 9" key="1">
    <citation type="submission" date="2020-08" db="EMBL/GenBank/DDBJ databases">
        <title>Genomic Encyclopedia of Type Strains, Phase IV (KMG-IV): sequencing the most valuable type-strain genomes for metagenomic binning, comparative biology and taxonomic classification.</title>
        <authorList>
            <person name="Goeker M."/>
        </authorList>
    </citation>
    <scope>NUCLEOTIDE SEQUENCE [LARGE SCALE GENOMIC DNA]</scope>
    <source>
        <strain evidence="8 9">DSM 28538</strain>
    </source>
</reference>
<dbReference type="Proteomes" id="UP000561417">
    <property type="component" value="Unassembled WGS sequence"/>
</dbReference>
<name>A0A840NWA2_9HYPH</name>
<dbReference type="Pfam" id="PF13505">
    <property type="entry name" value="OMP_b-brl"/>
    <property type="match status" value="1"/>
</dbReference>
<comment type="subcellular location">
    <subcellularLocation>
        <location evidence="1">Cell outer membrane</location>
    </subcellularLocation>
</comment>
<comment type="similarity">
    <text evidence="5">Belongs to the Omp25/RopB family.</text>
</comment>